<dbReference type="Gene3D" id="2.60.40.1080">
    <property type="match status" value="1"/>
</dbReference>
<dbReference type="SMART" id="SM00635">
    <property type="entry name" value="BID_2"/>
    <property type="match status" value="1"/>
</dbReference>
<protein>
    <recommendedName>
        <fullName evidence="2">CBM6 domain-containing protein</fullName>
    </recommendedName>
</protein>
<dbReference type="Pfam" id="PF18040">
    <property type="entry name" value="BPA_C"/>
    <property type="match status" value="1"/>
</dbReference>
<sequence length="1277" mass="140910">MLFPIANRAQNVEVDVNVDIKHSVNGVSDFGRERHITIHSNLYEGDWNGELDKAKYLIDDLDVYFGRDNGTSSFLFGFSPADTERPNKHDRDSLTNMLEFWRGFFEDRLVDENRVQFKDKIQSMIMGTNPHPTYPTLSYGHPSGSVWGRENGSIWIPQDIETSAEWVVQYMDEFFTQNAGNEMPKPKYWEVVNEPDFVLNTGQFMMSSWEDIFEYHNLVAKGIKEKLGSRAPKIGGMTWGLHDLFNGDGFSRFQTVDYVNGFYGNTPADEIAKAYARNQVDKPSFYIDRNQPWFQWDVLWKGFMDTAGDNMDFYAVHLYDWPTYDATGGTTRRGGHVEATLEMLEWYDVSKNGVNNRKPVVISEYGGVNNAWDFKPHDTRYDWEIMKPFSSMLMQFLERPDYVELSMPFTPIKAQWGDTDSNGDGIPEFFYQYKMLRDDDRDGNWEWSDYIKWFELWSEVKGTRVDTKSTDPDIQVDAYIDGDDVYLILNNLEPVAKSINLNFFGNAPNLQNVTTKHLYLSGVRDIRLDSSSDNVAPNTIQLAADGTMILKYTYSSNININEDSIERKFYGAAVSNNERIQIQPGDNNFFVNGVSVPQNPDQAEAILKVTANLFNDDDNDPASFLSIDKFVFNGVEVETPIDWRGGNQNRSRWFGTLEIPVPANLIQQNNTITLDFRHVGEVCVVNLVTWEFTKKPGRSDEGPGSPDPIAVTGVTVSPTSITLDQGNTATITATVAPANATDKTVTWSSNNPSVASVSSNGLVTALAMGTAIITATTVDGNFTATGTITVNDITIPPSGDHIIIEAEDFIATGGTFNDSSAGGPGLGVNANANNINYVNSGDYAEYTINVGNPGAYRIDYQISTPSDNAQIQLLIDGTVVATDNVPNNGQWDDYSVLVSSSTISNLTAGVHTVRVVASGSNPWQWNLDRITLTRITGNTQVDGGTITGGPFVFTVGDGIEDNVSGITLSGNSGTNSQWVVTDDQQNILGLPPTPEAVNFDEAGDGSCFIYHLSYENGINGLSAGANLSGLSGNFDLSNSIEVIRNSVTPPSASLIIEAEDFIATGGTFDDVFAGGPGLGVNRTSSNINYVNNGDWAEYTINVTTAAMYNIEYLISTPSSGAQIQLFVDGNLAATSNVPSNGAWDNFTSLVDGTVTLATGTHTIRIQASSNTTWQWNLDKIILSTNNANRINPDTTTKPIAPEVYLFPNPATGSVFIQGLSQEKQHNIRIYDIKGATYVDQKLNENHIIDIQSLPQGIYFLTVVNPKDGNRTLKLIKK</sequence>
<dbReference type="InterPro" id="IPR017853">
    <property type="entry name" value="GH"/>
</dbReference>
<comment type="caution">
    <text evidence="3">The sequence shown here is derived from an EMBL/GenBank/DDBJ whole genome shotgun (WGS) entry which is preliminary data.</text>
</comment>
<gene>
    <name evidence="3" type="ORF">GCM10009430_02680</name>
</gene>
<name>A0ABP3TM45_9FLAO</name>
<organism evidence="3 4">
    <name type="scientific">Aquimarina litoralis</name>
    <dbReference type="NCBI Taxonomy" id="584605"/>
    <lineage>
        <taxon>Bacteria</taxon>
        <taxon>Pseudomonadati</taxon>
        <taxon>Bacteroidota</taxon>
        <taxon>Flavobacteriia</taxon>
        <taxon>Flavobacteriales</taxon>
        <taxon>Flavobacteriaceae</taxon>
        <taxon>Aquimarina</taxon>
    </lineage>
</organism>
<dbReference type="Pfam" id="PF18206">
    <property type="entry name" value="Porphyrn_cat_1"/>
    <property type="match status" value="1"/>
</dbReference>
<dbReference type="CDD" id="cd21510">
    <property type="entry name" value="agarase_cat"/>
    <property type="match status" value="1"/>
</dbReference>
<evidence type="ECO:0000313" key="4">
    <source>
        <dbReference type="Proteomes" id="UP001501758"/>
    </source>
</evidence>
<dbReference type="InterPro" id="IPR008979">
    <property type="entry name" value="Galactose-bd-like_sf"/>
</dbReference>
<dbReference type="SUPFAM" id="SSF49373">
    <property type="entry name" value="Invasin/intimin cell-adhesion fragments"/>
    <property type="match status" value="1"/>
</dbReference>
<dbReference type="SMART" id="SM00606">
    <property type="entry name" value="CBD_IV"/>
    <property type="match status" value="2"/>
</dbReference>
<evidence type="ECO:0000313" key="3">
    <source>
        <dbReference type="EMBL" id="GAA0712346.1"/>
    </source>
</evidence>
<keyword evidence="1" id="KW-0732">Signal</keyword>
<keyword evidence="4" id="KW-1185">Reference proteome</keyword>
<dbReference type="InterPro" id="IPR003343">
    <property type="entry name" value="Big_2"/>
</dbReference>
<dbReference type="InterPro" id="IPR005084">
    <property type="entry name" value="CBM6"/>
</dbReference>
<dbReference type="Gene3D" id="2.60.120.1200">
    <property type="match status" value="1"/>
</dbReference>
<proteinExistence type="predicted"/>
<dbReference type="Gene3D" id="3.20.20.80">
    <property type="entry name" value="Glycosidases"/>
    <property type="match status" value="1"/>
</dbReference>
<dbReference type="Proteomes" id="UP001501758">
    <property type="component" value="Unassembled WGS sequence"/>
</dbReference>
<evidence type="ECO:0000259" key="2">
    <source>
        <dbReference type="PROSITE" id="PS51175"/>
    </source>
</evidence>
<dbReference type="Pfam" id="PF03422">
    <property type="entry name" value="CBM_6"/>
    <property type="match status" value="2"/>
</dbReference>
<dbReference type="Pfam" id="PF18962">
    <property type="entry name" value="Por_Secre_tail"/>
    <property type="match status" value="1"/>
</dbReference>
<dbReference type="SUPFAM" id="SSF51445">
    <property type="entry name" value="(Trans)glycosidases"/>
    <property type="match status" value="1"/>
</dbReference>
<feature type="domain" description="CBM6" evidence="2">
    <location>
        <begin position="802"/>
        <end position="933"/>
    </location>
</feature>
<dbReference type="Pfam" id="PF02368">
    <property type="entry name" value="Big_2"/>
    <property type="match status" value="1"/>
</dbReference>
<dbReference type="PROSITE" id="PS51175">
    <property type="entry name" value="CBM6"/>
    <property type="match status" value="2"/>
</dbReference>
<dbReference type="Gene3D" id="2.60.120.260">
    <property type="entry name" value="Galactose-binding domain-like"/>
    <property type="match status" value="2"/>
</dbReference>
<dbReference type="NCBIfam" id="TIGR04183">
    <property type="entry name" value="Por_Secre_tail"/>
    <property type="match status" value="1"/>
</dbReference>
<dbReference type="EMBL" id="BAAAGE010000001">
    <property type="protein sequence ID" value="GAA0712346.1"/>
    <property type="molecule type" value="Genomic_DNA"/>
</dbReference>
<dbReference type="InterPro" id="IPR008964">
    <property type="entry name" value="Invasin/intimin_cell_adhesion"/>
</dbReference>
<evidence type="ECO:0000256" key="1">
    <source>
        <dbReference type="ARBA" id="ARBA00022729"/>
    </source>
</evidence>
<dbReference type="CDD" id="cd04079">
    <property type="entry name" value="CBM6_agarase-like"/>
    <property type="match status" value="2"/>
</dbReference>
<feature type="domain" description="CBM6" evidence="2">
    <location>
        <begin position="1054"/>
        <end position="1183"/>
    </location>
</feature>
<dbReference type="InterPro" id="IPR006584">
    <property type="entry name" value="Cellulose-bd_IV"/>
</dbReference>
<reference evidence="4" key="1">
    <citation type="journal article" date="2019" name="Int. J. Syst. Evol. Microbiol.">
        <title>The Global Catalogue of Microorganisms (GCM) 10K type strain sequencing project: providing services to taxonomists for standard genome sequencing and annotation.</title>
        <authorList>
            <consortium name="The Broad Institute Genomics Platform"/>
            <consortium name="The Broad Institute Genome Sequencing Center for Infectious Disease"/>
            <person name="Wu L."/>
            <person name="Ma J."/>
        </authorList>
    </citation>
    <scope>NUCLEOTIDE SEQUENCE [LARGE SCALE GENOMIC DNA]</scope>
    <source>
        <strain evidence="4">JCM 15974</strain>
    </source>
</reference>
<dbReference type="SUPFAM" id="SSF49785">
    <property type="entry name" value="Galactose-binding domain-like"/>
    <property type="match status" value="2"/>
</dbReference>
<dbReference type="InterPro" id="IPR026444">
    <property type="entry name" value="Secre_tail"/>
</dbReference>
<dbReference type="InterPro" id="IPR040527">
    <property type="entry name" value="Beta-sand_Porphyrn"/>
</dbReference>
<dbReference type="InterPro" id="IPR041224">
    <property type="entry name" value="BPA_C"/>
</dbReference>
<accession>A0ABP3TM45</accession>